<dbReference type="GO" id="GO:0098869">
    <property type="term" value="P:cellular oxidant detoxification"/>
    <property type="evidence" value="ECO:0007669"/>
    <property type="project" value="InterPro"/>
</dbReference>
<proteinExistence type="predicted"/>
<dbReference type="OrthoDB" id="1888446at2759"/>
<gene>
    <name evidence="2" type="primary">LOC108992098</name>
</gene>
<dbReference type="AlphaFoldDB" id="A0A2I4ERR2"/>
<sequence>MSIYIGTNVPLCPKVRNRTTGSSGNMAERDHQEEEAGTLRKRNAELERELRKSVEREEKMRKELQKAWERLRVAEEGEERLSSQLGELEAEAVLEARAYHARILSLTDQLSHSLHHAPTPS</sequence>
<accession>A0A2I4ERR2</accession>
<dbReference type="FunCoup" id="A0A2I4ERR2">
    <property type="interactions" value="142"/>
</dbReference>
<dbReference type="Gramene" id="Jr06_17350_p1">
    <property type="protein sequence ID" value="cds.Jr06_17350_p1"/>
    <property type="gene ID" value="Jr06_17350"/>
</dbReference>
<dbReference type="GeneID" id="108992098"/>
<dbReference type="KEGG" id="jre:108992098"/>
<dbReference type="PANTHER" id="PTHR34283">
    <property type="entry name" value="PROTEIN RESPONSE TO LOW SULFUR 1"/>
    <property type="match status" value="1"/>
</dbReference>
<keyword evidence="1" id="KW-1185">Reference proteome</keyword>
<dbReference type="RefSeq" id="XP_018822091.1">
    <property type="nucleotide sequence ID" value="XM_018966546.2"/>
</dbReference>
<dbReference type="Proteomes" id="UP000235220">
    <property type="component" value="Chromosome 6"/>
</dbReference>
<evidence type="ECO:0000313" key="2">
    <source>
        <dbReference type="RefSeq" id="XP_018822091.1"/>
    </source>
</evidence>
<evidence type="ECO:0000313" key="1">
    <source>
        <dbReference type="Proteomes" id="UP000235220"/>
    </source>
</evidence>
<dbReference type="Pfam" id="PF24980">
    <property type="entry name" value="LSU"/>
    <property type="match status" value="1"/>
</dbReference>
<name>A0A2I4ERR2_JUGRE</name>
<dbReference type="STRING" id="51240.A0A2I4ERR2"/>
<reference evidence="2" key="1">
    <citation type="submission" date="2025-08" db="UniProtKB">
        <authorList>
            <consortium name="RefSeq"/>
        </authorList>
    </citation>
    <scope>IDENTIFICATION</scope>
    <source>
        <tissue evidence="2">Leaves</tissue>
    </source>
</reference>
<dbReference type="InterPro" id="IPR039282">
    <property type="entry name" value="LSU"/>
</dbReference>
<protein>
    <submittedName>
        <fullName evidence="2">Protein RESPONSE TO LOW SULFUR 3-like</fullName>
    </submittedName>
</protein>
<dbReference type="PANTHER" id="PTHR34283:SF1">
    <property type="entry name" value="PROTEIN RESPONSE TO LOW SULFUR 1"/>
    <property type="match status" value="1"/>
</dbReference>
<organism evidence="1 2">
    <name type="scientific">Juglans regia</name>
    <name type="common">English walnut</name>
    <dbReference type="NCBI Taxonomy" id="51240"/>
    <lineage>
        <taxon>Eukaryota</taxon>
        <taxon>Viridiplantae</taxon>
        <taxon>Streptophyta</taxon>
        <taxon>Embryophyta</taxon>
        <taxon>Tracheophyta</taxon>
        <taxon>Spermatophyta</taxon>
        <taxon>Magnoliopsida</taxon>
        <taxon>eudicotyledons</taxon>
        <taxon>Gunneridae</taxon>
        <taxon>Pentapetalae</taxon>
        <taxon>rosids</taxon>
        <taxon>fabids</taxon>
        <taxon>Fagales</taxon>
        <taxon>Juglandaceae</taxon>
        <taxon>Juglans</taxon>
    </lineage>
</organism>